<dbReference type="RefSeq" id="XP_022080539.1">
    <property type="nucleotide sequence ID" value="XM_022224847.1"/>
</dbReference>
<dbReference type="InterPro" id="IPR042333">
    <property type="entry name" value="LRAD2/Mig-13-like"/>
</dbReference>
<dbReference type="OMA" id="PMTIIYH"/>
<dbReference type="GeneID" id="110973764"/>
<keyword evidence="1 3" id="KW-1015">Disulfide bond</keyword>
<evidence type="ECO:0000256" key="3">
    <source>
        <dbReference type="PROSITE-ProRule" id="PRU00124"/>
    </source>
</evidence>
<dbReference type="Gene3D" id="4.10.400.10">
    <property type="entry name" value="Low-density Lipoprotein Receptor"/>
    <property type="match status" value="1"/>
</dbReference>
<dbReference type="PANTHER" id="PTHR24652:SF69">
    <property type="entry name" value="CUB DOMAIN-CONTAINING PROTEIN"/>
    <property type="match status" value="1"/>
</dbReference>
<gene>
    <name evidence="9" type="primary">LOC110973764</name>
</gene>
<dbReference type="InterPro" id="IPR035914">
    <property type="entry name" value="Sperma_CUB_dom_sf"/>
</dbReference>
<dbReference type="InterPro" id="IPR036055">
    <property type="entry name" value="LDL_receptor-like_sf"/>
</dbReference>
<dbReference type="AlphaFoldDB" id="A0A8B7XIB7"/>
<keyword evidence="6" id="KW-0732">Signal</keyword>
<feature type="transmembrane region" description="Helical" evidence="5">
    <location>
        <begin position="208"/>
        <end position="232"/>
    </location>
</feature>
<evidence type="ECO:0000259" key="7">
    <source>
        <dbReference type="PROSITE" id="PS01180"/>
    </source>
</evidence>
<feature type="compositionally biased region" description="Low complexity" evidence="4">
    <location>
        <begin position="273"/>
        <end position="283"/>
    </location>
</feature>
<proteinExistence type="predicted"/>
<keyword evidence="5" id="KW-0472">Membrane</keyword>
<protein>
    <submittedName>
        <fullName evidence="9">Uncharacterized protein LOC110973764 isoform X1</fullName>
    </submittedName>
</protein>
<feature type="disulfide bond" evidence="3">
    <location>
        <begin position="164"/>
        <end position="182"/>
    </location>
</feature>
<feature type="chain" id="PRO_5034204306" evidence="6">
    <location>
        <begin position="28"/>
        <end position="334"/>
    </location>
</feature>
<keyword evidence="5" id="KW-1133">Transmembrane helix</keyword>
<dbReference type="SUPFAM" id="SSF57424">
    <property type="entry name" value="LDL receptor-like module"/>
    <property type="match status" value="1"/>
</dbReference>
<feature type="disulfide bond" evidence="3">
    <location>
        <begin position="157"/>
        <end position="169"/>
    </location>
</feature>
<dbReference type="SUPFAM" id="SSF49854">
    <property type="entry name" value="Spermadhesin, CUB domain"/>
    <property type="match status" value="1"/>
</dbReference>
<dbReference type="InterPro" id="IPR002172">
    <property type="entry name" value="LDrepeatLR_classA_rpt"/>
</dbReference>
<dbReference type="SMART" id="SM00042">
    <property type="entry name" value="CUB"/>
    <property type="match status" value="1"/>
</dbReference>
<dbReference type="OrthoDB" id="6514358at2759"/>
<accession>A0A8B7XIB7</accession>
<dbReference type="PROSITE" id="PS50068">
    <property type="entry name" value="LDLRA_2"/>
    <property type="match status" value="1"/>
</dbReference>
<keyword evidence="8" id="KW-1185">Reference proteome</keyword>
<dbReference type="FunFam" id="2.60.120.290:FF:000005">
    <property type="entry name" value="Procollagen C-endopeptidase enhancer 1"/>
    <property type="match status" value="1"/>
</dbReference>
<dbReference type="KEGG" id="aplc:110973764"/>
<evidence type="ECO:0000256" key="1">
    <source>
        <dbReference type="ARBA" id="ARBA00023157"/>
    </source>
</evidence>
<dbReference type="PROSITE" id="PS01180">
    <property type="entry name" value="CUB"/>
    <property type="match status" value="1"/>
</dbReference>
<dbReference type="InterPro" id="IPR000859">
    <property type="entry name" value="CUB_dom"/>
</dbReference>
<dbReference type="SMART" id="SM00192">
    <property type="entry name" value="LDLa"/>
    <property type="match status" value="1"/>
</dbReference>
<feature type="signal peptide" evidence="6">
    <location>
        <begin position="1"/>
        <end position="27"/>
    </location>
</feature>
<keyword evidence="5" id="KW-0812">Transmembrane</keyword>
<evidence type="ECO:0000313" key="8">
    <source>
        <dbReference type="Proteomes" id="UP000694845"/>
    </source>
</evidence>
<evidence type="ECO:0000256" key="6">
    <source>
        <dbReference type="SAM" id="SignalP"/>
    </source>
</evidence>
<evidence type="ECO:0000256" key="2">
    <source>
        <dbReference type="PROSITE-ProRule" id="PRU00059"/>
    </source>
</evidence>
<dbReference type="Pfam" id="PF00431">
    <property type="entry name" value="CUB"/>
    <property type="match status" value="1"/>
</dbReference>
<evidence type="ECO:0000256" key="4">
    <source>
        <dbReference type="SAM" id="MobiDB-lite"/>
    </source>
</evidence>
<evidence type="ECO:0000256" key="5">
    <source>
        <dbReference type="SAM" id="Phobius"/>
    </source>
</evidence>
<feature type="region of interest" description="Disordered" evidence="4">
    <location>
        <begin position="246"/>
        <end position="283"/>
    </location>
</feature>
<dbReference type="Pfam" id="PF00057">
    <property type="entry name" value="Ldl_recept_a"/>
    <property type="match status" value="1"/>
</dbReference>
<organism evidence="8 9">
    <name type="scientific">Acanthaster planci</name>
    <name type="common">Crown-of-thorns starfish</name>
    <dbReference type="NCBI Taxonomy" id="133434"/>
    <lineage>
        <taxon>Eukaryota</taxon>
        <taxon>Metazoa</taxon>
        <taxon>Echinodermata</taxon>
        <taxon>Eleutherozoa</taxon>
        <taxon>Asterozoa</taxon>
        <taxon>Asteroidea</taxon>
        <taxon>Valvatacea</taxon>
        <taxon>Valvatida</taxon>
        <taxon>Acanthasteridae</taxon>
        <taxon>Acanthaster</taxon>
    </lineage>
</organism>
<feature type="domain" description="CUB" evidence="7">
    <location>
        <begin position="35"/>
        <end position="149"/>
    </location>
</feature>
<name>A0A8B7XIB7_ACAPL</name>
<feature type="disulfide bond" evidence="2">
    <location>
        <begin position="35"/>
        <end position="62"/>
    </location>
</feature>
<dbReference type="Proteomes" id="UP000694845">
    <property type="component" value="Unplaced"/>
</dbReference>
<dbReference type="CDD" id="cd00112">
    <property type="entry name" value="LDLa"/>
    <property type="match status" value="1"/>
</dbReference>
<feature type="compositionally biased region" description="Polar residues" evidence="4">
    <location>
        <begin position="263"/>
        <end position="272"/>
    </location>
</feature>
<dbReference type="PANTHER" id="PTHR24652">
    <property type="entry name" value="LOW-DENSITY LIPOPROTEIN RECEPTOR CLASS A DOMAIN-CONTAINING PROTEIN 2"/>
    <property type="match status" value="1"/>
</dbReference>
<dbReference type="Gene3D" id="2.60.120.290">
    <property type="entry name" value="Spermadhesin, CUB domain"/>
    <property type="match status" value="1"/>
</dbReference>
<dbReference type="CDD" id="cd00041">
    <property type="entry name" value="CUB"/>
    <property type="match status" value="1"/>
</dbReference>
<sequence length="334" mass="35839">MAISLCSHPGITCAVGILILLVRAGNAIEYMDQNCGGTIDVGGSGGILVSQRDHEYRNYMDCKLIITADSSRRILLTFDWVDIKDRPKCKQDYLGVYEGKSNYFLSRNLGLICGTSARSIVSRTNAVTLRFKTNKSGTGRGFVLSYTSFESPTSEGCGADEFKCDNYRCIDASLKFNDYDNCGDNSDETLFINGTIDTENTASNKAGILAVIHLGAIGAGVLVCVLVGRLCWRYFSNKRQLQQASSQVVSNTPQEQPPIAMQPTGQSSQPASYGQPGAYPAGQQAYPAIQPAYPAGQPAYPAGQPAYPAGQPAYPAGQPTYPAGYPTAYPGEQV</sequence>
<reference evidence="9" key="1">
    <citation type="submission" date="2025-08" db="UniProtKB">
        <authorList>
            <consortium name="RefSeq"/>
        </authorList>
    </citation>
    <scope>IDENTIFICATION</scope>
</reference>
<comment type="caution">
    <text evidence="3">Lacks conserved residue(s) required for the propagation of feature annotation.</text>
</comment>
<evidence type="ECO:0000313" key="9">
    <source>
        <dbReference type="RefSeq" id="XP_022080539.1"/>
    </source>
</evidence>